<keyword evidence="4" id="KW-0378">Hydrolase</keyword>
<keyword evidence="2" id="KW-0680">Restriction system</keyword>
<protein>
    <submittedName>
        <fullName evidence="4">Restriction endonuclease subunit S</fullName>
    </submittedName>
</protein>
<keyword evidence="4" id="KW-0540">Nuclease</keyword>
<evidence type="ECO:0000313" key="4">
    <source>
        <dbReference type="EMBL" id="KAB1951529.1"/>
    </source>
</evidence>
<proteinExistence type="inferred from homology"/>
<gene>
    <name evidence="4" type="ORF">F8244_03280</name>
</gene>
<evidence type="ECO:0000256" key="1">
    <source>
        <dbReference type="ARBA" id="ARBA00010923"/>
    </source>
</evidence>
<dbReference type="SUPFAM" id="SSF116734">
    <property type="entry name" value="DNA methylase specificity domain"/>
    <property type="match status" value="2"/>
</dbReference>
<keyword evidence="4" id="KW-0255">Endonuclease</keyword>
<dbReference type="InterPro" id="IPR000055">
    <property type="entry name" value="Restrct_endonuc_typeI_TRD"/>
</dbReference>
<evidence type="ECO:0000256" key="2">
    <source>
        <dbReference type="ARBA" id="ARBA00022747"/>
    </source>
</evidence>
<sequence>MEDIKIKLLGEICEFYSGTGFPKKFQGNLEGKYPFYKVGDISKSADENKNFLTKSDNYVDERIVKTLKGKIVPPKTIVFAKIGEALKLNRRMITSTECLIDNNVLGIKPKNDSILAEYIFYFMKFVKLENYSESTTVPSVRKSELEKIKIRVPSIQNQQKIISILENIDKTKKSKTESLKKLNELIKARFVEMFGDPEIKNKDKSLKKLCDICLVNPDKRKDPRLTNNDLEVSFVPMSAVSENGDIDTTNIKLYSEVRKGFTYFSSNDVLFAKITPCMENGKGAIAQNLKNDIGFGSTEFHVLRPLENLSNPYWLYVLTTFDSFRKVAEINMTGSAGQKRVPVKFLENYKVNIPPLSLQNEFANFVQQVDKSKFENIVYLNKTLSSKILSQLGDAIRD</sequence>
<dbReference type="GO" id="GO:0003677">
    <property type="term" value="F:DNA binding"/>
    <property type="evidence" value="ECO:0007669"/>
    <property type="project" value="UniProtKB-KW"/>
</dbReference>
<dbReference type="InterPro" id="IPR052021">
    <property type="entry name" value="Type-I_RS_S_subunit"/>
</dbReference>
<dbReference type="GO" id="GO:0004519">
    <property type="term" value="F:endonuclease activity"/>
    <property type="evidence" value="ECO:0007669"/>
    <property type="project" value="UniProtKB-KW"/>
</dbReference>
<reference evidence="4 5" key="1">
    <citation type="submission" date="2019-09" db="EMBL/GenBank/DDBJ databases">
        <title>Investigation of probiotic properties of different lactic acid bacteria.</title>
        <authorList>
            <person name="Jaomanjaka F."/>
            <person name="Blanc P."/>
        </authorList>
    </citation>
    <scope>NUCLEOTIDE SEQUENCE [LARGE SCALE GENOMIC DNA]</scope>
    <source>
        <strain evidence="4 5">BIO6369</strain>
    </source>
</reference>
<dbReference type="Gene3D" id="3.90.220.20">
    <property type="entry name" value="DNA methylase specificity domains"/>
    <property type="match status" value="2"/>
</dbReference>
<evidence type="ECO:0000313" key="5">
    <source>
        <dbReference type="Proteomes" id="UP000460112"/>
    </source>
</evidence>
<name>A0A833FJJ8_LACGS</name>
<evidence type="ECO:0000256" key="3">
    <source>
        <dbReference type="ARBA" id="ARBA00023125"/>
    </source>
</evidence>
<dbReference type="GO" id="GO:0009307">
    <property type="term" value="P:DNA restriction-modification system"/>
    <property type="evidence" value="ECO:0007669"/>
    <property type="project" value="UniProtKB-KW"/>
</dbReference>
<accession>A0A833FJJ8</accession>
<keyword evidence="3" id="KW-0238">DNA-binding</keyword>
<dbReference type="Pfam" id="PF01420">
    <property type="entry name" value="Methylase_S"/>
    <property type="match status" value="2"/>
</dbReference>
<dbReference type="CDD" id="cd17260">
    <property type="entry name" value="RMtype1_S_EcoEI-TRD1-CR1_like"/>
    <property type="match status" value="1"/>
</dbReference>
<dbReference type="PANTHER" id="PTHR30408:SF12">
    <property type="entry name" value="TYPE I RESTRICTION ENZYME MJAVIII SPECIFICITY SUBUNIT"/>
    <property type="match status" value="1"/>
</dbReference>
<comment type="similarity">
    <text evidence="1">Belongs to the type-I restriction system S methylase family.</text>
</comment>
<dbReference type="PANTHER" id="PTHR30408">
    <property type="entry name" value="TYPE-1 RESTRICTION ENZYME ECOKI SPECIFICITY PROTEIN"/>
    <property type="match status" value="1"/>
</dbReference>
<comment type="caution">
    <text evidence="4">The sequence shown here is derived from an EMBL/GenBank/DDBJ whole genome shotgun (WGS) entry which is preliminary data.</text>
</comment>
<dbReference type="AlphaFoldDB" id="A0A833FJJ8"/>
<dbReference type="Proteomes" id="UP000460112">
    <property type="component" value="Unassembled WGS sequence"/>
</dbReference>
<organism evidence="4 5">
    <name type="scientific">Lactobacillus gasseri</name>
    <dbReference type="NCBI Taxonomy" id="1596"/>
    <lineage>
        <taxon>Bacteria</taxon>
        <taxon>Bacillati</taxon>
        <taxon>Bacillota</taxon>
        <taxon>Bacilli</taxon>
        <taxon>Lactobacillales</taxon>
        <taxon>Lactobacillaceae</taxon>
        <taxon>Lactobacillus</taxon>
    </lineage>
</organism>
<dbReference type="CDD" id="cd17250">
    <property type="entry name" value="RMtype1_S_Eco4255II_TRD2-CR2_like"/>
    <property type="match status" value="1"/>
</dbReference>
<dbReference type="InterPro" id="IPR044946">
    <property type="entry name" value="Restrct_endonuc_typeI_TRD_sf"/>
</dbReference>
<dbReference type="RefSeq" id="WP_115245363.1">
    <property type="nucleotide sequence ID" value="NZ_CAKMCA010000001.1"/>
</dbReference>
<dbReference type="EMBL" id="WBOA01000001">
    <property type="protein sequence ID" value="KAB1951529.1"/>
    <property type="molecule type" value="Genomic_DNA"/>
</dbReference>